<dbReference type="PROSITE" id="PS50800">
    <property type="entry name" value="SAP"/>
    <property type="match status" value="1"/>
</dbReference>
<dbReference type="PANTHER" id="PTHR23098">
    <property type="entry name" value="AGAP001331-PA-RELATED"/>
    <property type="match status" value="1"/>
</dbReference>
<dbReference type="InterPro" id="IPR003034">
    <property type="entry name" value="SAP_dom"/>
</dbReference>
<dbReference type="SUPFAM" id="SSF68906">
    <property type="entry name" value="SAP domain"/>
    <property type="match status" value="1"/>
</dbReference>
<dbReference type="Gene3D" id="1.10.10.60">
    <property type="entry name" value="Homeodomain-like"/>
    <property type="match status" value="1"/>
</dbReference>
<feature type="compositionally biased region" description="Basic and acidic residues" evidence="1">
    <location>
        <begin position="172"/>
        <end position="185"/>
    </location>
</feature>
<gene>
    <name evidence="4" type="primary">HNRNPUL1_0</name>
    <name evidence="4" type="ORF">N1851_022632</name>
</gene>
<feature type="compositionally biased region" description="Acidic residues" evidence="1">
    <location>
        <begin position="65"/>
        <end position="74"/>
    </location>
</feature>
<dbReference type="PROSITE" id="PS50090">
    <property type="entry name" value="MYB_LIKE"/>
    <property type="match status" value="1"/>
</dbReference>
<dbReference type="CDD" id="cd00167">
    <property type="entry name" value="SANT"/>
    <property type="match status" value="1"/>
</dbReference>
<dbReference type="SMART" id="SM00717">
    <property type="entry name" value="SANT"/>
    <property type="match status" value="1"/>
</dbReference>
<protein>
    <submittedName>
        <fullName evidence="4">Heterogeneous nuclear ribonucleoprotein U-like protein 1</fullName>
    </submittedName>
</protein>
<dbReference type="PANTHER" id="PTHR23098:SF16">
    <property type="entry name" value="REGULATORY PROTEIN ZESTE"/>
    <property type="match status" value="1"/>
</dbReference>
<evidence type="ECO:0000313" key="5">
    <source>
        <dbReference type="Proteomes" id="UP001174136"/>
    </source>
</evidence>
<evidence type="ECO:0000259" key="2">
    <source>
        <dbReference type="PROSITE" id="PS50090"/>
    </source>
</evidence>
<dbReference type="GO" id="GO:1990904">
    <property type="term" value="C:ribonucleoprotein complex"/>
    <property type="evidence" value="ECO:0007669"/>
    <property type="project" value="UniProtKB-KW"/>
</dbReference>
<organism evidence="4 5">
    <name type="scientific">Merluccius polli</name>
    <name type="common">Benguela hake</name>
    <name type="synonym">Merluccius cadenati</name>
    <dbReference type="NCBI Taxonomy" id="89951"/>
    <lineage>
        <taxon>Eukaryota</taxon>
        <taxon>Metazoa</taxon>
        <taxon>Chordata</taxon>
        <taxon>Craniata</taxon>
        <taxon>Vertebrata</taxon>
        <taxon>Euteleostomi</taxon>
        <taxon>Actinopterygii</taxon>
        <taxon>Neopterygii</taxon>
        <taxon>Teleostei</taxon>
        <taxon>Neoteleostei</taxon>
        <taxon>Acanthomorphata</taxon>
        <taxon>Zeiogadaria</taxon>
        <taxon>Gadariae</taxon>
        <taxon>Gadiformes</taxon>
        <taxon>Gadoidei</taxon>
        <taxon>Merlucciidae</taxon>
        <taxon>Merluccius</taxon>
    </lineage>
</organism>
<dbReference type="EMBL" id="JAOPHQ010004143">
    <property type="protein sequence ID" value="KAK0140397.1"/>
    <property type="molecule type" value="Genomic_DNA"/>
</dbReference>
<proteinExistence type="predicted"/>
<comment type="caution">
    <text evidence="4">The sequence shown here is derived from an EMBL/GenBank/DDBJ whole genome shotgun (WGS) entry which is preliminary data.</text>
</comment>
<evidence type="ECO:0000259" key="3">
    <source>
        <dbReference type="PROSITE" id="PS50800"/>
    </source>
</evidence>
<dbReference type="InterPro" id="IPR001005">
    <property type="entry name" value="SANT/Myb"/>
</dbReference>
<dbReference type="InterPro" id="IPR028002">
    <property type="entry name" value="Myb_DNA-bind_5"/>
</dbReference>
<feature type="domain" description="Myb-like" evidence="2">
    <location>
        <begin position="227"/>
        <end position="299"/>
    </location>
</feature>
<dbReference type="InterPro" id="IPR036361">
    <property type="entry name" value="SAP_dom_sf"/>
</dbReference>
<keyword evidence="4" id="KW-0687">Ribonucleoprotein</keyword>
<feature type="region of interest" description="Disordered" evidence="1">
    <location>
        <begin position="39"/>
        <end position="198"/>
    </location>
</feature>
<name>A0AA47MHG2_MERPO</name>
<dbReference type="Proteomes" id="UP001174136">
    <property type="component" value="Unassembled WGS sequence"/>
</dbReference>
<keyword evidence="5" id="KW-1185">Reference proteome</keyword>
<dbReference type="GO" id="GO:0005634">
    <property type="term" value="C:nucleus"/>
    <property type="evidence" value="ECO:0007669"/>
    <property type="project" value="TreeGrafter"/>
</dbReference>
<dbReference type="Gene3D" id="1.10.720.30">
    <property type="entry name" value="SAP domain"/>
    <property type="match status" value="1"/>
</dbReference>
<feature type="region of interest" description="Disordered" evidence="1">
    <location>
        <begin position="306"/>
        <end position="329"/>
    </location>
</feature>
<dbReference type="SMART" id="SM00513">
    <property type="entry name" value="SAP"/>
    <property type="match status" value="1"/>
</dbReference>
<feature type="compositionally biased region" description="Acidic residues" evidence="1">
    <location>
        <begin position="149"/>
        <end position="158"/>
    </location>
</feature>
<evidence type="ECO:0000313" key="4">
    <source>
        <dbReference type="EMBL" id="KAK0140397.1"/>
    </source>
</evidence>
<dbReference type="FunFam" id="1.10.720.30:FF:000004">
    <property type="entry name" value="heterogeneous nuclear ribonucleoprotein U isoform X1"/>
    <property type="match status" value="1"/>
</dbReference>
<evidence type="ECO:0000256" key="1">
    <source>
        <dbReference type="SAM" id="MobiDB-lite"/>
    </source>
</evidence>
<feature type="compositionally biased region" description="Acidic residues" evidence="1">
    <location>
        <begin position="96"/>
        <end position="105"/>
    </location>
</feature>
<accession>A0AA47MHG2</accession>
<reference evidence="4" key="1">
    <citation type="journal article" date="2023" name="Front. Mar. Sci.">
        <title>A new Merluccius polli reference genome to investigate the effects of global change in West African waters.</title>
        <authorList>
            <person name="Mateo J.L."/>
            <person name="Blanco-Fernandez C."/>
            <person name="Garcia-Vazquez E."/>
            <person name="Machado-Schiaffino G."/>
        </authorList>
    </citation>
    <scope>NUCLEOTIDE SEQUENCE</scope>
    <source>
        <strain evidence="4">C29</strain>
        <tissue evidence="4">Fin</tissue>
    </source>
</reference>
<feature type="region of interest" description="Disordered" evidence="1">
    <location>
        <begin position="351"/>
        <end position="404"/>
    </location>
</feature>
<sequence length="471" mass="52710">MSVDVKKLKVNELKEELQRRGLDTWGLKADLVERLRAALDEEREEDVAEVGEEAGDRDEDKDSGGDYEAEEEPFESQAAPGAVQGLPEHSIKAEPEGEQGQEEPTVEVKREEETATPAAAAPEDEEQEVRAVQKQEAEEECPEQQQQEEKEEVMDEEEQQKPGGVPHGRKRPHDEGRSYSYYEHRHERRSRTLQPPAEDEECIDNTLVTIDRCAPAPWRIAIMTVDLPGGKKERFTGEETDQLVCEVKAREQIMYGTSSNPPKISEVKRAWEDIAARVSSASGITRTATQCRKRYNDVRRRGKRKLVARRKQLTKTGVGPPPTTSEDLTSAMSIAAPTLTAESIEGFGGLEVGVQDPQAGPSWQEQGVDVDGEETVEQPPSRSRGEASRPRGRRRQNSIRQEDHPFLNLQQAGFNMLERELGGIRQSVRQVNTRLSRMEMLLRPLGRIADSLGRLAEAVERLVPATPPPPP</sequence>
<dbReference type="AlphaFoldDB" id="A0AA47MHG2"/>
<dbReference type="Pfam" id="PF13873">
    <property type="entry name" value="Myb_DNA-bind_5"/>
    <property type="match status" value="1"/>
</dbReference>
<dbReference type="Pfam" id="PF02037">
    <property type="entry name" value="SAP"/>
    <property type="match status" value="1"/>
</dbReference>
<feature type="domain" description="SAP" evidence="3">
    <location>
        <begin position="5"/>
        <end position="39"/>
    </location>
</feature>
<feature type="compositionally biased region" description="Acidic residues" evidence="1">
    <location>
        <begin position="41"/>
        <end position="57"/>
    </location>
</feature>